<proteinExistence type="predicted"/>
<organism evidence="1 2">
    <name type="scientific">Bhargavaea beijingensis</name>
    <dbReference type="NCBI Taxonomy" id="426756"/>
    <lineage>
        <taxon>Bacteria</taxon>
        <taxon>Bacillati</taxon>
        <taxon>Bacillota</taxon>
        <taxon>Bacilli</taxon>
        <taxon>Bacillales</taxon>
        <taxon>Caryophanaceae</taxon>
        <taxon>Bhargavaea</taxon>
    </lineage>
</organism>
<dbReference type="EMBL" id="RWGW01000013">
    <property type="protein sequence ID" value="RSK30963.1"/>
    <property type="molecule type" value="Genomic_DNA"/>
</dbReference>
<evidence type="ECO:0000313" key="1">
    <source>
        <dbReference type="EMBL" id="RSK30963.1"/>
    </source>
</evidence>
<comment type="caution">
    <text evidence="1">The sequence shown here is derived from an EMBL/GenBank/DDBJ whole genome shotgun (WGS) entry which is preliminary data.</text>
</comment>
<dbReference type="Proteomes" id="UP000272481">
    <property type="component" value="Unassembled WGS sequence"/>
</dbReference>
<name>A0ABX9ZD25_9BACL</name>
<keyword evidence="2" id="KW-1185">Reference proteome</keyword>
<accession>A0ABX9ZD25</accession>
<sequence>MIDDYPETVEAMARLKYTDDPGRQERALARMIEMERTVEYVIRGIHRADLSDYDQTIVNCRLDGMSITAIAEHLEKNRSMISRQLDDIARQIHAAMKE</sequence>
<gene>
    <name evidence="1" type="ORF">EJA12_09610</name>
</gene>
<evidence type="ECO:0000313" key="2">
    <source>
        <dbReference type="Proteomes" id="UP000272481"/>
    </source>
</evidence>
<protein>
    <submittedName>
        <fullName evidence="1">Uncharacterized protein</fullName>
    </submittedName>
</protein>
<reference evidence="1 2" key="1">
    <citation type="submission" date="2018-12" db="EMBL/GenBank/DDBJ databases">
        <title>Comparitive functional genomics of dry heat resistant strains isolated from the viking spacecraft.</title>
        <authorList>
            <person name="Seuylemezian A."/>
            <person name="Vaishampayan P."/>
        </authorList>
    </citation>
    <scope>NUCLEOTIDE SEQUENCE [LARGE SCALE GENOMIC DNA]</scope>
    <source>
        <strain evidence="1 2">M6-11</strain>
    </source>
</reference>
<dbReference type="RefSeq" id="WP_125904067.1">
    <property type="nucleotide sequence ID" value="NZ_RWGW01000013.1"/>
</dbReference>